<accession>A0ABT1MKI9</accession>
<keyword evidence="2" id="KW-0614">Plasmid</keyword>
<dbReference type="Proteomes" id="UP001203945">
    <property type="component" value="Unassembled WGS sequence"/>
</dbReference>
<name>A0ABT1MKI9_9RHOB</name>
<sequence>MLIHGSSVTFGARGVLITGAPGTGKSSLALSLMAIGADLISDDRTILRRDDCDLWAEAPEAIRGQIEARGFGILNAHASGPARVVLAVDLDRTEDQRLPPMRHTEFLGLAVPLVLGANAPHLHVALRQYVLAGRHA</sequence>
<dbReference type="GO" id="GO:0016301">
    <property type="term" value="F:kinase activity"/>
    <property type="evidence" value="ECO:0007669"/>
    <property type="project" value="UniProtKB-KW"/>
</dbReference>
<keyword evidence="2" id="KW-0418">Kinase</keyword>
<geneLocation type="plasmid" evidence="2">
    <name>unnamed1</name>
</geneLocation>
<dbReference type="InterPro" id="IPR011104">
    <property type="entry name" value="Hpr_kin/Pase_C"/>
</dbReference>
<dbReference type="Pfam" id="PF07475">
    <property type="entry name" value="Hpr_kinase_C"/>
    <property type="match status" value="1"/>
</dbReference>
<dbReference type="InterPro" id="IPR027417">
    <property type="entry name" value="P-loop_NTPase"/>
</dbReference>
<keyword evidence="3" id="KW-1185">Reference proteome</keyword>
<feature type="domain" description="HPr kinase/phosphorylase C-terminal" evidence="1">
    <location>
        <begin position="3"/>
        <end position="78"/>
    </location>
</feature>
<dbReference type="CDD" id="cd01918">
    <property type="entry name" value="HprK_C"/>
    <property type="match status" value="1"/>
</dbReference>
<keyword evidence="2" id="KW-0808">Transferase</keyword>
<comment type="caution">
    <text evidence="2">The sequence shown here is derived from an EMBL/GenBank/DDBJ whole genome shotgun (WGS) entry which is preliminary data.</text>
</comment>
<protein>
    <submittedName>
        <fullName evidence="2">Serine kinase</fullName>
    </submittedName>
</protein>
<proteinExistence type="predicted"/>
<organism evidence="2 3">
    <name type="scientific">Paracoccus albicereus</name>
    <dbReference type="NCBI Taxonomy" id="2922394"/>
    <lineage>
        <taxon>Bacteria</taxon>
        <taxon>Pseudomonadati</taxon>
        <taxon>Pseudomonadota</taxon>
        <taxon>Alphaproteobacteria</taxon>
        <taxon>Rhodobacterales</taxon>
        <taxon>Paracoccaceae</taxon>
        <taxon>Paracoccus</taxon>
    </lineage>
</organism>
<dbReference type="RefSeq" id="WP_255327799.1">
    <property type="nucleotide sequence ID" value="NZ_JAKZEU010000001.1"/>
</dbReference>
<gene>
    <name evidence="2" type="ORF">MLD63_00065</name>
</gene>
<reference evidence="2 3" key="1">
    <citation type="submission" date="2022-03" db="EMBL/GenBank/DDBJ databases">
        <authorList>
            <person name="He Y."/>
        </authorList>
    </citation>
    <scope>NUCLEOTIDE SEQUENCE [LARGE SCALE GENOMIC DNA]</scope>
    <source>
        <strain evidence="2 3">TK19116</strain>
        <plasmid evidence="2">unnamed1</plasmid>
    </source>
</reference>
<dbReference type="EMBL" id="JAKZEU010000001">
    <property type="protein sequence ID" value="MCQ0968833.1"/>
    <property type="molecule type" value="Genomic_DNA"/>
</dbReference>
<evidence type="ECO:0000259" key="1">
    <source>
        <dbReference type="Pfam" id="PF07475"/>
    </source>
</evidence>
<evidence type="ECO:0000313" key="3">
    <source>
        <dbReference type="Proteomes" id="UP001203945"/>
    </source>
</evidence>
<dbReference type="Gene3D" id="3.40.50.300">
    <property type="entry name" value="P-loop containing nucleotide triphosphate hydrolases"/>
    <property type="match status" value="1"/>
</dbReference>
<dbReference type="SUPFAM" id="SSF53795">
    <property type="entry name" value="PEP carboxykinase-like"/>
    <property type="match status" value="1"/>
</dbReference>
<evidence type="ECO:0000313" key="2">
    <source>
        <dbReference type="EMBL" id="MCQ0968833.1"/>
    </source>
</evidence>